<reference evidence="1 2" key="1">
    <citation type="submission" date="2007-01" db="EMBL/GenBank/DDBJ databases">
        <authorList>
            <person name="Haygood M."/>
            <person name="Podell S."/>
            <person name="Anderson C."/>
            <person name="Hopkinson B."/>
            <person name="Roe K."/>
            <person name="Barbeau K."/>
            <person name="Gaasterland T."/>
            <person name="Ferriera S."/>
            <person name="Johnson J."/>
            <person name="Kravitz S."/>
            <person name="Beeson K."/>
            <person name="Sutton G."/>
            <person name="Rogers Y.-H."/>
            <person name="Friedman R."/>
            <person name="Frazier M."/>
            <person name="Venter J.C."/>
        </authorList>
    </citation>
    <scope>NUCLEOTIDE SEQUENCE [LARGE SCALE GENOMIC DNA]</scope>
    <source>
        <strain evidence="1 2">ATCC 23134</strain>
    </source>
</reference>
<dbReference type="Proteomes" id="UP000004095">
    <property type="component" value="Unassembled WGS sequence"/>
</dbReference>
<dbReference type="eggNOG" id="ENOG5033N9Y">
    <property type="taxonomic scope" value="Bacteria"/>
</dbReference>
<dbReference type="AlphaFoldDB" id="A1ZZW6"/>
<accession>A1ZZW6</accession>
<keyword evidence="2" id="KW-1185">Reference proteome</keyword>
<evidence type="ECO:0008006" key="3">
    <source>
        <dbReference type="Google" id="ProtNLM"/>
    </source>
</evidence>
<gene>
    <name evidence="1" type="ORF">M23134_02702</name>
</gene>
<proteinExistence type="predicted"/>
<dbReference type="RefSeq" id="WP_002705575.1">
    <property type="nucleotide sequence ID" value="NZ_AAWS01000083.1"/>
</dbReference>
<evidence type="ECO:0000313" key="1">
    <source>
        <dbReference type="EMBL" id="EAY24082.1"/>
    </source>
</evidence>
<comment type="caution">
    <text evidence="1">The sequence shown here is derived from an EMBL/GenBank/DDBJ whole genome shotgun (WGS) entry which is preliminary data.</text>
</comment>
<dbReference type="OrthoDB" id="981162at2"/>
<name>A1ZZW6_MICM2</name>
<sequence>MMTLKDNKYTSITLDTTIPALITFIKKPMIGQSFRKEFEDGLMLYAQKSRELDQLGWIINFGKMSAFKADDQDWMHNEWNRTLAKAGLTHLAIVMPESIFGQIAVKRYVAQKAEFTIQLFDKFEEARQWLDKTNKTIWLREA</sequence>
<evidence type="ECO:0000313" key="2">
    <source>
        <dbReference type="Proteomes" id="UP000004095"/>
    </source>
</evidence>
<dbReference type="EMBL" id="AAWS01000083">
    <property type="protein sequence ID" value="EAY24082.1"/>
    <property type="molecule type" value="Genomic_DNA"/>
</dbReference>
<protein>
    <recommendedName>
        <fullName evidence="3">STAS/SEC14 domain-containing protein</fullName>
    </recommendedName>
</protein>
<organism evidence="1 2">
    <name type="scientific">Microscilla marina ATCC 23134</name>
    <dbReference type="NCBI Taxonomy" id="313606"/>
    <lineage>
        <taxon>Bacteria</taxon>
        <taxon>Pseudomonadati</taxon>
        <taxon>Bacteroidota</taxon>
        <taxon>Cytophagia</taxon>
        <taxon>Cytophagales</taxon>
        <taxon>Microscillaceae</taxon>
        <taxon>Microscilla</taxon>
    </lineage>
</organism>